<dbReference type="PANTHER" id="PTHR43712:SF2">
    <property type="entry name" value="O-METHYLTRANSFERASE CICE"/>
    <property type="match status" value="1"/>
</dbReference>
<dbReference type="RefSeq" id="WP_069478998.1">
    <property type="nucleotide sequence ID" value="NZ_CP017111.1"/>
</dbReference>
<evidence type="ECO:0000256" key="3">
    <source>
        <dbReference type="ARBA" id="ARBA00022691"/>
    </source>
</evidence>
<dbReference type="SUPFAM" id="SSF53335">
    <property type="entry name" value="S-adenosyl-L-methionine-dependent methyltransferases"/>
    <property type="match status" value="1"/>
</dbReference>
<dbReference type="Pfam" id="PF13649">
    <property type="entry name" value="Methyltransf_25"/>
    <property type="match status" value="1"/>
</dbReference>
<keyword evidence="3" id="KW-0949">S-adenosyl-L-methionine</keyword>
<dbReference type="PROSITE" id="PS51683">
    <property type="entry name" value="SAM_OMT_II"/>
    <property type="match status" value="1"/>
</dbReference>
<proteinExistence type="predicted"/>
<evidence type="ECO:0000313" key="7">
    <source>
        <dbReference type="Proteomes" id="UP000094609"/>
    </source>
</evidence>
<evidence type="ECO:0000256" key="2">
    <source>
        <dbReference type="ARBA" id="ARBA00022679"/>
    </source>
</evidence>
<dbReference type="KEGG" id="shal:SHALO_2709"/>
<dbReference type="GO" id="GO:0008168">
    <property type="term" value="F:methyltransferase activity"/>
    <property type="evidence" value="ECO:0007669"/>
    <property type="project" value="UniProtKB-KW"/>
</dbReference>
<evidence type="ECO:0000259" key="4">
    <source>
        <dbReference type="Pfam" id="PF13649"/>
    </source>
</evidence>
<dbReference type="InterPro" id="IPR016461">
    <property type="entry name" value="COMT-like"/>
</dbReference>
<protein>
    <submittedName>
        <fullName evidence="6">SAM-dependent methyltransferase</fullName>
    </submittedName>
</protein>
<keyword evidence="7" id="KW-1185">Reference proteome</keyword>
<dbReference type="InterPro" id="IPR041698">
    <property type="entry name" value="Methyltransf_25"/>
</dbReference>
<evidence type="ECO:0000313" key="6">
    <source>
        <dbReference type="EMBL" id="AOO66467.1"/>
    </source>
</evidence>
<accession>A0A1D7TNA0</accession>
<organism evidence="6 7">
    <name type="scientific">Sulfurospirillum halorespirans DSM 13726</name>
    <dbReference type="NCBI Taxonomy" id="1193502"/>
    <lineage>
        <taxon>Bacteria</taxon>
        <taxon>Pseudomonadati</taxon>
        <taxon>Campylobacterota</taxon>
        <taxon>Epsilonproteobacteria</taxon>
        <taxon>Campylobacterales</taxon>
        <taxon>Sulfurospirillaceae</taxon>
        <taxon>Sulfurospirillum</taxon>
    </lineage>
</organism>
<gene>
    <name evidence="6" type="ORF">SHALO_2709</name>
</gene>
<dbReference type="Gene3D" id="3.40.50.150">
    <property type="entry name" value="Vaccinia Virus protein VP39"/>
    <property type="match status" value="1"/>
</dbReference>
<dbReference type="AlphaFoldDB" id="A0A1D7TNA0"/>
<feature type="domain" description="BVU-1015-like N-terminal dimerisation-like" evidence="5">
    <location>
        <begin position="17"/>
        <end position="85"/>
    </location>
</feature>
<dbReference type="EMBL" id="CP017111">
    <property type="protein sequence ID" value="AOO66467.1"/>
    <property type="molecule type" value="Genomic_DNA"/>
</dbReference>
<dbReference type="InterPro" id="IPR049480">
    <property type="entry name" value="BVU_1015-like_N"/>
</dbReference>
<dbReference type="Gene3D" id="1.20.58.1390">
    <property type="match status" value="1"/>
</dbReference>
<dbReference type="Gene3D" id="1.10.10.10">
    <property type="entry name" value="Winged helix-like DNA-binding domain superfamily/Winged helix DNA-binding domain"/>
    <property type="match status" value="1"/>
</dbReference>
<dbReference type="PIRSF" id="PIRSF005739">
    <property type="entry name" value="O-mtase"/>
    <property type="match status" value="1"/>
</dbReference>
<sequence length="356" mass="40152">MNPFFNDNDSVSALEAQYNAQRIAFAPIIFQVARSMRDLGVLKALYEHKEGLSIEALAKETNLSEYGITTLIETSLSADIVKQKGELYFITKTGYFLLNDPMTIANMNYNHHVNYQGLFSLDEAIKSGKPTGLKVFGEWETIYPALSILPEKAKQSWFTFDHFYSDSAFPEAVEHLLSLNPTKILDVGGNTGKFSMLIAKRDKALHVSIMDLPEQLTLARENIEKEGLSEQIALLPANVLAPMHVFPKGFDIIWMSQFLDCFSEEDIVSILSKAKEAMDEQTKLCIMEPFWDRQRFETSAFCIINTSPYFTAIANGCSKMYHSKDFIKLIEMAGLKVETIIDHLGVCQSIIQIQKA</sequence>
<keyword evidence="2 6" id="KW-0808">Transferase</keyword>
<dbReference type="CDD" id="cd02440">
    <property type="entry name" value="AdoMet_MTases"/>
    <property type="match status" value="1"/>
</dbReference>
<dbReference type="GO" id="GO:0032259">
    <property type="term" value="P:methylation"/>
    <property type="evidence" value="ECO:0007669"/>
    <property type="project" value="UniProtKB-KW"/>
</dbReference>
<keyword evidence="1 6" id="KW-0489">Methyltransferase</keyword>
<dbReference type="Pfam" id="PF21212">
    <property type="entry name" value="Dimerisation2-like_dom"/>
    <property type="match status" value="1"/>
</dbReference>
<dbReference type="PANTHER" id="PTHR43712">
    <property type="entry name" value="PUTATIVE (AFU_ORTHOLOGUE AFUA_4G14580)-RELATED"/>
    <property type="match status" value="1"/>
</dbReference>
<dbReference type="PATRIC" id="fig|1193502.14.peg.2744"/>
<feature type="domain" description="Methyltransferase" evidence="4">
    <location>
        <begin position="184"/>
        <end position="278"/>
    </location>
</feature>
<dbReference type="Proteomes" id="UP000094609">
    <property type="component" value="Chromosome"/>
</dbReference>
<dbReference type="InterPro" id="IPR036390">
    <property type="entry name" value="WH_DNA-bd_sf"/>
</dbReference>
<dbReference type="InterPro" id="IPR029063">
    <property type="entry name" value="SAM-dependent_MTases_sf"/>
</dbReference>
<reference evidence="7" key="1">
    <citation type="submission" date="2016-08" db="EMBL/GenBank/DDBJ databases">
        <title>Complete genome sequence of the organohalide-respiring Epsilonproteobacterium Sulfurospirillum halorespirans.</title>
        <authorList>
            <person name="Goris T."/>
            <person name="Zimmermann J."/>
            <person name="Schenz B."/>
            <person name="Lemos M."/>
            <person name="Hackermueller J."/>
            <person name="Diekert G."/>
        </authorList>
    </citation>
    <scope>NUCLEOTIDE SEQUENCE [LARGE SCALE GENOMIC DNA]</scope>
    <source>
        <strain>DSM 13726</strain>
        <strain evidence="7">PCE-M2</strain>
    </source>
</reference>
<evidence type="ECO:0000256" key="1">
    <source>
        <dbReference type="ARBA" id="ARBA00022603"/>
    </source>
</evidence>
<dbReference type="STRING" id="1193502.SHALO_2709"/>
<dbReference type="InterPro" id="IPR036388">
    <property type="entry name" value="WH-like_DNA-bd_sf"/>
</dbReference>
<evidence type="ECO:0000259" key="5">
    <source>
        <dbReference type="Pfam" id="PF21212"/>
    </source>
</evidence>
<name>A0A1D7TNA0_9BACT</name>
<dbReference type="SUPFAM" id="SSF46785">
    <property type="entry name" value="Winged helix' DNA-binding domain"/>
    <property type="match status" value="1"/>
</dbReference>